<comment type="caution">
    <text evidence="3">The sequence shown here is derived from an EMBL/GenBank/DDBJ whole genome shotgun (WGS) entry which is preliminary data.</text>
</comment>
<sequence length="179" mass="20078">MGGNKDFWVFGYGSLIWNPGFDYEERSVARLAGFHRSLCVRSHVHRGTPEQPGLVFGLDRGGSCVGMAYRVTGQKREAVMTYLRGRELVTHVYLEKSVSIRLAEGSGARAVTYVVDRGHTQYAGKISAEDAARIVMRSHGRSGANVEYVTNALHEIHRMGLKDRWLESVVTRLHQRHHG</sequence>
<evidence type="ECO:0000256" key="1">
    <source>
        <dbReference type="ARBA" id="ARBA00012344"/>
    </source>
</evidence>
<dbReference type="SUPFAM" id="SSF110857">
    <property type="entry name" value="Gamma-glutamyl cyclotransferase-like"/>
    <property type="match status" value="1"/>
</dbReference>
<dbReference type="HOGENOM" id="CLU_070703_1_1_5"/>
<dbReference type="STRING" id="217511.GCA_001463845_00955"/>
<name>Q0G4P0_9HYPH</name>
<dbReference type="Gene3D" id="3.10.490.10">
    <property type="entry name" value="Gamma-glutamyl cyclotransferase-like"/>
    <property type="match status" value="1"/>
</dbReference>
<dbReference type="PANTHER" id="PTHR12192:SF2">
    <property type="entry name" value="GLUTATHIONE-SPECIFIC GAMMA-GLUTAMYLCYCLOTRANSFERASE 2"/>
    <property type="match status" value="1"/>
</dbReference>
<evidence type="ECO:0000313" key="3">
    <source>
        <dbReference type="EMBL" id="EAU43374.1"/>
    </source>
</evidence>
<dbReference type="PANTHER" id="PTHR12192">
    <property type="entry name" value="CATION TRANSPORT PROTEIN CHAC-RELATED"/>
    <property type="match status" value="1"/>
</dbReference>
<evidence type="ECO:0000313" key="4">
    <source>
        <dbReference type="Proteomes" id="UP000004310"/>
    </source>
</evidence>
<dbReference type="InterPro" id="IPR036568">
    <property type="entry name" value="GGCT-like_sf"/>
</dbReference>
<dbReference type="eggNOG" id="COG3703">
    <property type="taxonomic scope" value="Bacteria"/>
</dbReference>
<dbReference type="InterPro" id="IPR013024">
    <property type="entry name" value="GGCT-like"/>
</dbReference>
<reference evidence="3 4" key="1">
    <citation type="journal article" date="2010" name="J. Bacteriol.">
        <title>Genome sequence of Fulvimarina pelagi HTCC2506T, a Mn(II)-oxidizing alphaproteobacterium possessing an aerobic anoxygenic photosynthetic gene cluster and Xanthorhodopsin.</title>
        <authorList>
            <person name="Kang I."/>
            <person name="Oh H.M."/>
            <person name="Lim S.I."/>
            <person name="Ferriera S."/>
            <person name="Giovannoni S.J."/>
            <person name="Cho J.C."/>
        </authorList>
    </citation>
    <scope>NUCLEOTIDE SEQUENCE [LARGE SCALE GENOMIC DNA]</scope>
    <source>
        <strain evidence="3 4">HTCC2506</strain>
    </source>
</reference>
<gene>
    <name evidence="3" type="ORF">FP2506_11031</name>
</gene>
<dbReference type="GO" id="GO:0006751">
    <property type="term" value="P:glutathione catabolic process"/>
    <property type="evidence" value="ECO:0007669"/>
    <property type="project" value="InterPro"/>
</dbReference>
<dbReference type="InterPro" id="IPR006840">
    <property type="entry name" value="ChaC"/>
</dbReference>
<organism evidence="3 4">
    <name type="scientific">Fulvimarina pelagi HTCC2506</name>
    <dbReference type="NCBI Taxonomy" id="314231"/>
    <lineage>
        <taxon>Bacteria</taxon>
        <taxon>Pseudomonadati</taxon>
        <taxon>Pseudomonadota</taxon>
        <taxon>Alphaproteobacteria</taxon>
        <taxon>Hyphomicrobiales</taxon>
        <taxon>Aurantimonadaceae</taxon>
        <taxon>Fulvimarina</taxon>
    </lineage>
</organism>
<dbReference type="CDD" id="cd06661">
    <property type="entry name" value="GGCT_like"/>
    <property type="match status" value="1"/>
</dbReference>
<dbReference type="Pfam" id="PF04752">
    <property type="entry name" value="ChaC"/>
    <property type="match status" value="1"/>
</dbReference>
<keyword evidence="2" id="KW-0456">Lyase</keyword>
<dbReference type="RefSeq" id="WP_007067348.1">
    <property type="nucleotide sequence ID" value="NZ_DS022272.1"/>
</dbReference>
<dbReference type="GO" id="GO:0005737">
    <property type="term" value="C:cytoplasm"/>
    <property type="evidence" value="ECO:0007669"/>
    <property type="project" value="TreeGrafter"/>
</dbReference>
<protein>
    <recommendedName>
        <fullName evidence="1">glutathione-specific gamma-glutamylcyclotransferase</fullName>
        <ecNumber evidence="1">4.3.2.7</ecNumber>
    </recommendedName>
</protein>
<keyword evidence="4" id="KW-1185">Reference proteome</keyword>
<dbReference type="EMBL" id="AATP01000001">
    <property type="protein sequence ID" value="EAU43374.1"/>
    <property type="molecule type" value="Genomic_DNA"/>
</dbReference>
<accession>Q0G4P0</accession>
<proteinExistence type="predicted"/>
<dbReference type="GO" id="GO:0061928">
    <property type="term" value="F:glutathione specific gamma-glutamylcyclotransferase activity"/>
    <property type="evidence" value="ECO:0007669"/>
    <property type="project" value="UniProtKB-EC"/>
</dbReference>
<dbReference type="Proteomes" id="UP000004310">
    <property type="component" value="Unassembled WGS sequence"/>
</dbReference>
<dbReference type="EC" id="4.3.2.7" evidence="1"/>
<dbReference type="AlphaFoldDB" id="Q0G4P0"/>
<evidence type="ECO:0000256" key="2">
    <source>
        <dbReference type="ARBA" id="ARBA00023239"/>
    </source>
</evidence>